<evidence type="ECO:0000256" key="3">
    <source>
        <dbReference type="ARBA" id="ARBA00022664"/>
    </source>
</evidence>
<feature type="compositionally biased region" description="Low complexity" evidence="11">
    <location>
        <begin position="1"/>
        <end position="45"/>
    </location>
</feature>
<keyword evidence="5 10" id="KW-0694">RNA-binding</keyword>
<sequence>METDNNASESQQQSNNNSKENNSSNNNNNNNNNESSSSSSNNKAAVTPPPVVQGQQWVAMQYPAAAMVMPHGMMPPPHYAPPHYMPYHHNHFHHHHPPSPSPHSKRSGGGSNGENCTLWVGDLQNWMDEDYLGNCFATTGEVLWKWLHQLMLTVPYRVTSVKVIRNKQTGFPEGYGFVEFFTHDAAEKVLQSYTAMAMPNTDQLFRLNWATFSMGDKRSNNNGSDLSIFVGDLAADVTDTLLHETFASKYPSVKAAKVVFDANTGRSKGYGFVRFEDDSERSQAMTEMNGVYCLSRPMRIGAATPRKSSGYQQQYSSQGGYSNGGSANGSQSDGDSVNTTIFVGGLDPNVTDEDLRQPFSQYGEIVSVKIPVGKGCGFVQFVNRNDAEEALQQLSGTTIGKQTSRADYGNQWTGPYYGGPFFDGYGYAVPPPHDPNMYAAAYGAYPMYGTHQQQVS</sequence>
<evidence type="ECO:0000256" key="4">
    <source>
        <dbReference type="ARBA" id="ARBA00022737"/>
    </source>
</evidence>
<dbReference type="PANTHER" id="PTHR47640:SF16">
    <property type="entry name" value="POLYADENYLATE-BINDING PROTEIN RBP47C-RELATED"/>
    <property type="match status" value="1"/>
</dbReference>
<evidence type="ECO:0000256" key="6">
    <source>
        <dbReference type="ARBA" id="ARBA00023242"/>
    </source>
</evidence>
<evidence type="ECO:0000256" key="8">
    <source>
        <dbReference type="ARBA" id="ARBA00061069"/>
    </source>
</evidence>
<dbReference type="SMART" id="SM00360">
    <property type="entry name" value="RRM"/>
    <property type="match status" value="3"/>
</dbReference>
<feature type="region of interest" description="Disordered" evidence="11">
    <location>
        <begin position="90"/>
        <end position="112"/>
    </location>
</feature>
<feature type="domain" description="RRM" evidence="12">
    <location>
        <begin position="226"/>
        <end position="305"/>
    </location>
</feature>
<dbReference type="CDD" id="cd12345">
    <property type="entry name" value="RRM2_SECp43_like"/>
    <property type="match status" value="1"/>
</dbReference>
<evidence type="ECO:0000256" key="10">
    <source>
        <dbReference type="PROSITE-ProRule" id="PRU00176"/>
    </source>
</evidence>
<dbReference type="SUPFAM" id="SSF54928">
    <property type="entry name" value="RNA-binding domain, RBD"/>
    <property type="match status" value="2"/>
</dbReference>
<accession>A0AAV6XB42</accession>
<evidence type="ECO:0000256" key="7">
    <source>
        <dbReference type="ARBA" id="ARBA00057395"/>
    </source>
</evidence>
<dbReference type="Pfam" id="PF00076">
    <property type="entry name" value="RRM_1"/>
    <property type="match status" value="3"/>
</dbReference>
<feature type="domain" description="RRM" evidence="12">
    <location>
        <begin position="116"/>
        <end position="212"/>
    </location>
</feature>
<comment type="caution">
    <text evidence="13">The sequence shown here is derived from an EMBL/GenBank/DDBJ whole genome shotgun (WGS) entry which is preliminary data.</text>
</comment>
<evidence type="ECO:0000256" key="11">
    <source>
        <dbReference type="SAM" id="MobiDB-lite"/>
    </source>
</evidence>
<reference evidence="13" key="1">
    <citation type="submission" date="2019-10" db="EMBL/GenBank/DDBJ databases">
        <authorList>
            <person name="Zhang R."/>
            <person name="Pan Y."/>
            <person name="Wang J."/>
            <person name="Ma R."/>
            <person name="Yu S."/>
        </authorList>
    </citation>
    <scope>NUCLEOTIDE SEQUENCE</scope>
    <source>
        <strain evidence="13">LA-IB0</strain>
        <tissue evidence="13">Leaf</tissue>
    </source>
</reference>
<evidence type="ECO:0000256" key="1">
    <source>
        <dbReference type="ARBA" id="ARBA00004123"/>
    </source>
</evidence>
<keyword evidence="6" id="KW-0539">Nucleus</keyword>
<comment type="function">
    <text evidence="7">Heterogeneous nuclear ribonucleoprotein (hnRNP)-protein binding the poly(A) tail of mRNA and probably involved in some steps of pre-mRNA maturation.</text>
</comment>
<feature type="compositionally biased region" description="Low complexity" evidence="11">
    <location>
        <begin position="308"/>
        <end position="320"/>
    </location>
</feature>
<keyword evidence="14" id="KW-1185">Reference proteome</keyword>
<dbReference type="Proteomes" id="UP000826271">
    <property type="component" value="Unassembled WGS sequence"/>
</dbReference>
<name>A0AAV6XB42_9LAMI</name>
<comment type="subunit">
    <text evidence="9">Interacts with the poly(A) tail of mRNA in nucleus.</text>
</comment>
<dbReference type="PROSITE" id="PS50102">
    <property type="entry name" value="RRM"/>
    <property type="match status" value="3"/>
</dbReference>
<organism evidence="13 14">
    <name type="scientific">Buddleja alternifolia</name>
    <dbReference type="NCBI Taxonomy" id="168488"/>
    <lineage>
        <taxon>Eukaryota</taxon>
        <taxon>Viridiplantae</taxon>
        <taxon>Streptophyta</taxon>
        <taxon>Embryophyta</taxon>
        <taxon>Tracheophyta</taxon>
        <taxon>Spermatophyta</taxon>
        <taxon>Magnoliopsida</taxon>
        <taxon>eudicotyledons</taxon>
        <taxon>Gunneridae</taxon>
        <taxon>Pentapetalae</taxon>
        <taxon>asterids</taxon>
        <taxon>lamiids</taxon>
        <taxon>Lamiales</taxon>
        <taxon>Scrophulariaceae</taxon>
        <taxon>Buddlejeae</taxon>
        <taxon>Buddleja</taxon>
    </lineage>
</organism>
<dbReference type="InterPro" id="IPR035979">
    <property type="entry name" value="RBD_domain_sf"/>
</dbReference>
<keyword evidence="3" id="KW-0507">mRNA processing</keyword>
<comment type="subcellular location">
    <subcellularLocation>
        <location evidence="2">Cytoplasmic granule</location>
    </subcellularLocation>
    <subcellularLocation>
        <location evidence="1">Nucleus</location>
    </subcellularLocation>
</comment>
<dbReference type="InterPro" id="IPR050825">
    <property type="entry name" value="RBM42_RBP45_47-like"/>
</dbReference>
<evidence type="ECO:0000256" key="9">
    <source>
        <dbReference type="ARBA" id="ARBA00063471"/>
    </source>
</evidence>
<dbReference type="GO" id="GO:0006397">
    <property type="term" value="P:mRNA processing"/>
    <property type="evidence" value="ECO:0007669"/>
    <property type="project" value="UniProtKB-KW"/>
</dbReference>
<dbReference type="GO" id="GO:0005634">
    <property type="term" value="C:nucleus"/>
    <property type="evidence" value="ECO:0007669"/>
    <property type="project" value="UniProtKB-SubCell"/>
</dbReference>
<dbReference type="PANTHER" id="PTHR47640">
    <property type="entry name" value="TRNA SELENOCYSTEINE 1-ASSOCIATED PROTEIN 1-RELATED-RELATED"/>
    <property type="match status" value="1"/>
</dbReference>
<keyword evidence="4" id="KW-0677">Repeat</keyword>
<dbReference type="EMBL" id="WHWC01000008">
    <property type="protein sequence ID" value="KAG8377641.1"/>
    <property type="molecule type" value="Genomic_DNA"/>
</dbReference>
<dbReference type="GO" id="GO:0005829">
    <property type="term" value="C:cytosol"/>
    <property type="evidence" value="ECO:0007669"/>
    <property type="project" value="TreeGrafter"/>
</dbReference>
<feature type="region of interest" description="Disordered" evidence="11">
    <location>
        <begin position="303"/>
        <end position="338"/>
    </location>
</feature>
<evidence type="ECO:0000313" key="13">
    <source>
        <dbReference type="EMBL" id="KAG8377641.1"/>
    </source>
</evidence>
<evidence type="ECO:0000313" key="14">
    <source>
        <dbReference type="Proteomes" id="UP000826271"/>
    </source>
</evidence>
<dbReference type="FunFam" id="3.30.70.330:FF:000144">
    <property type="entry name" value="Polyadenylate-binding protein RBP47B"/>
    <property type="match status" value="1"/>
</dbReference>
<evidence type="ECO:0000256" key="5">
    <source>
        <dbReference type="ARBA" id="ARBA00022884"/>
    </source>
</evidence>
<dbReference type="AlphaFoldDB" id="A0AAV6XB42"/>
<dbReference type="CDD" id="cd12344">
    <property type="entry name" value="RRM1_SECp43_like"/>
    <property type="match status" value="1"/>
</dbReference>
<feature type="region of interest" description="Disordered" evidence="11">
    <location>
        <begin position="1"/>
        <end position="48"/>
    </location>
</feature>
<dbReference type="GO" id="GO:0003729">
    <property type="term" value="F:mRNA binding"/>
    <property type="evidence" value="ECO:0007669"/>
    <property type="project" value="InterPro"/>
</dbReference>
<proteinExistence type="inferred from homology"/>
<evidence type="ECO:0000256" key="2">
    <source>
        <dbReference type="ARBA" id="ARBA00004463"/>
    </source>
</evidence>
<dbReference type="InterPro" id="IPR012677">
    <property type="entry name" value="Nucleotide-bd_a/b_plait_sf"/>
</dbReference>
<protein>
    <recommendedName>
        <fullName evidence="12">RRM domain-containing protein</fullName>
    </recommendedName>
</protein>
<feature type="domain" description="RRM" evidence="12">
    <location>
        <begin position="339"/>
        <end position="411"/>
    </location>
</feature>
<gene>
    <name evidence="13" type="ORF">BUALT_Bualt08G0054100</name>
</gene>
<comment type="similarity">
    <text evidence="8">Belongs to the polyadenylate-binding RBP47 family.</text>
</comment>
<dbReference type="FunFam" id="3.30.70.330:FF:000103">
    <property type="entry name" value="Polyadenylate-binding protein RBP47B"/>
    <property type="match status" value="1"/>
</dbReference>
<dbReference type="InterPro" id="IPR000504">
    <property type="entry name" value="RRM_dom"/>
</dbReference>
<evidence type="ECO:0000259" key="12">
    <source>
        <dbReference type="PROSITE" id="PS50102"/>
    </source>
</evidence>
<dbReference type="Gene3D" id="3.30.70.330">
    <property type="match status" value="3"/>
</dbReference>